<dbReference type="EMBL" id="CP043538">
    <property type="protein sequence ID" value="QGY00716.1"/>
    <property type="molecule type" value="Genomic_DNA"/>
</dbReference>
<dbReference type="Gene3D" id="3.40.50.150">
    <property type="entry name" value="Vaccinia Virus protein VP39"/>
    <property type="match status" value="1"/>
</dbReference>
<dbReference type="GO" id="GO:0008168">
    <property type="term" value="F:methyltransferase activity"/>
    <property type="evidence" value="ECO:0007669"/>
    <property type="project" value="UniProtKB-KW"/>
</dbReference>
<keyword evidence="1" id="KW-0489">Methyltransferase</keyword>
<dbReference type="Proteomes" id="UP000012488">
    <property type="component" value="Chromosome"/>
</dbReference>
<evidence type="ECO:0000313" key="4">
    <source>
        <dbReference type="Proteomes" id="UP000012488"/>
    </source>
</evidence>
<dbReference type="OrthoDB" id="9816424at2"/>
<evidence type="ECO:0000256" key="2">
    <source>
        <dbReference type="ARBA" id="ARBA00022679"/>
    </source>
</evidence>
<dbReference type="KEGG" id="mmes:MMSR116_01420"/>
<dbReference type="GO" id="GO:0005886">
    <property type="term" value="C:plasma membrane"/>
    <property type="evidence" value="ECO:0007669"/>
    <property type="project" value="TreeGrafter"/>
</dbReference>
<dbReference type="GO" id="GO:0032259">
    <property type="term" value="P:methylation"/>
    <property type="evidence" value="ECO:0007669"/>
    <property type="project" value="UniProtKB-KW"/>
</dbReference>
<gene>
    <name evidence="3" type="ORF">MMSR116_01420</name>
</gene>
<accession>A0A6B9FEU8</accession>
<dbReference type="InterPro" id="IPR029063">
    <property type="entry name" value="SAM-dependent_MTases_sf"/>
</dbReference>
<dbReference type="SUPFAM" id="SSF53335">
    <property type="entry name" value="S-adenosyl-L-methionine-dependent methyltransferases"/>
    <property type="match status" value="1"/>
</dbReference>
<name>A0A6B9FEU8_9HYPH</name>
<reference evidence="3 4" key="2">
    <citation type="journal article" date="2013" name="Genome Announc.">
        <title>Draft Genome Sequence of Methylobacterium mesophilicum Strain SR1.6/6, Isolated from Citrus sinensis.</title>
        <authorList>
            <person name="Marinho Almeida D."/>
            <person name="Dini-Andreote F."/>
            <person name="Camargo Neves A.A."/>
            <person name="Juca Ramos R.T."/>
            <person name="Andreote F.D."/>
            <person name="Carneiro A.R."/>
            <person name="Oliveira de Souza Lima A."/>
            <person name="Caracciolo Gomes de Sa P.H."/>
            <person name="Ribeiro Barbosa M.S."/>
            <person name="Araujo W.L."/>
            <person name="Silva A."/>
        </authorList>
    </citation>
    <scope>NUCLEOTIDE SEQUENCE [LARGE SCALE GENOMIC DNA]</scope>
    <source>
        <strain evidence="3 4">SR1.6/6</strain>
    </source>
</reference>
<evidence type="ECO:0000313" key="3">
    <source>
        <dbReference type="EMBL" id="QGY00716.1"/>
    </source>
</evidence>
<dbReference type="GO" id="GO:0071770">
    <property type="term" value="P:DIM/DIP cell wall layer assembly"/>
    <property type="evidence" value="ECO:0007669"/>
    <property type="project" value="TreeGrafter"/>
</dbReference>
<dbReference type="PANTHER" id="PTHR40048:SF1">
    <property type="entry name" value="RHAMNOSYL O-METHYLTRANSFERASE"/>
    <property type="match status" value="1"/>
</dbReference>
<dbReference type="AlphaFoldDB" id="A0A6B9FEU8"/>
<dbReference type="InterPro" id="IPR007072">
    <property type="entry name" value="RNMT_CmcI"/>
</dbReference>
<proteinExistence type="predicted"/>
<organism evidence="3 4">
    <name type="scientific">Methylobacterium mesophilicum SR1.6/6</name>
    <dbReference type="NCBI Taxonomy" id="908290"/>
    <lineage>
        <taxon>Bacteria</taxon>
        <taxon>Pseudomonadati</taxon>
        <taxon>Pseudomonadota</taxon>
        <taxon>Alphaproteobacteria</taxon>
        <taxon>Hyphomicrobiales</taxon>
        <taxon>Methylobacteriaceae</taxon>
        <taxon>Methylobacterium</taxon>
    </lineage>
</organism>
<sequence>MTTDDRTAFEDHKRAMCLALGRDQAVFTQTVEALLAVDAYDYTYLWSFLGLPIIQHPADVMATQEVIWATKPDVIIETGVARGGSVIFMAAILQLIGKGKVIGVDIDIRAHNRAAIETHPMAGRVELIEGPATADDTLRRVREAIPAGASVMVVLDSDHSRDHVLDELRTYGPLVTPGQYLVVADTVLGHLEASQTPRKRSKIWHPGNEPRAALQAYLDETDRFEPDPTINGKLVFSSSPGGYLIRKQD</sequence>
<keyword evidence="2" id="KW-0808">Transferase</keyword>
<reference evidence="3 4" key="1">
    <citation type="journal article" date="2012" name="Genet. Mol. Biol.">
        <title>Analysis of 16S rRNA and mxaF genes revealing insights into Methylobacterium niche-specific plant association.</title>
        <authorList>
            <person name="Dourado M.N."/>
            <person name="Andreote F.D."/>
            <person name="Dini-Andreote F."/>
            <person name="Conti R."/>
            <person name="Araujo J.M."/>
            <person name="Araujo W.L."/>
        </authorList>
    </citation>
    <scope>NUCLEOTIDE SEQUENCE [LARGE SCALE GENOMIC DNA]</scope>
    <source>
        <strain evidence="3 4">SR1.6/6</strain>
    </source>
</reference>
<dbReference type="Pfam" id="PF04989">
    <property type="entry name" value="RMNT_CmcI"/>
    <property type="match status" value="1"/>
</dbReference>
<dbReference type="RefSeq" id="WP_010686738.1">
    <property type="nucleotide sequence ID" value="NZ_CP043538.1"/>
</dbReference>
<dbReference type="GO" id="GO:0008610">
    <property type="term" value="P:lipid biosynthetic process"/>
    <property type="evidence" value="ECO:0007669"/>
    <property type="project" value="InterPro"/>
</dbReference>
<evidence type="ECO:0000256" key="1">
    <source>
        <dbReference type="ARBA" id="ARBA00022603"/>
    </source>
</evidence>
<dbReference type="PANTHER" id="PTHR40048">
    <property type="entry name" value="RHAMNOSYL O-METHYLTRANSFERASE"/>
    <property type="match status" value="1"/>
</dbReference>
<protein>
    <submittedName>
        <fullName evidence="3">Cephalosporin hydroxylase</fullName>
    </submittedName>
</protein>